<feature type="compositionally biased region" description="Low complexity" evidence="1">
    <location>
        <begin position="30"/>
        <end position="55"/>
    </location>
</feature>
<dbReference type="Proteomes" id="UP000809789">
    <property type="component" value="Unassembled WGS sequence"/>
</dbReference>
<evidence type="ECO:0000313" key="2">
    <source>
        <dbReference type="EMBL" id="KAG8623587.1"/>
    </source>
</evidence>
<evidence type="ECO:0000256" key="1">
    <source>
        <dbReference type="SAM" id="MobiDB-lite"/>
    </source>
</evidence>
<organism evidence="2 3">
    <name type="scientific">Elsinoe batatas</name>
    <dbReference type="NCBI Taxonomy" id="2601811"/>
    <lineage>
        <taxon>Eukaryota</taxon>
        <taxon>Fungi</taxon>
        <taxon>Dikarya</taxon>
        <taxon>Ascomycota</taxon>
        <taxon>Pezizomycotina</taxon>
        <taxon>Dothideomycetes</taxon>
        <taxon>Dothideomycetidae</taxon>
        <taxon>Myriangiales</taxon>
        <taxon>Elsinoaceae</taxon>
        <taxon>Elsinoe</taxon>
    </lineage>
</organism>
<dbReference type="AlphaFoldDB" id="A0A8K0KUR2"/>
<proteinExistence type="predicted"/>
<keyword evidence="3" id="KW-1185">Reference proteome</keyword>
<accession>A0A8K0KUR2</accession>
<name>A0A8K0KUR2_9PEZI</name>
<dbReference type="OrthoDB" id="4157208at2759"/>
<reference evidence="2" key="1">
    <citation type="submission" date="2021-07" db="EMBL/GenBank/DDBJ databases">
        <title>Elsinoe batatas strain:CRI-CJ2 Genome sequencing and assembly.</title>
        <authorList>
            <person name="Huang L."/>
        </authorList>
    </citation>
    <scope>NUCLEOTIDE SEQUENCE</scope>
    <source>
        <strain evidence="2">CRI-CJ2</strain>
    </source>
</reference>
<sequence>MDPRVTRRSARLEAQRPSYPQSQPMALPRSGISSAFQSSSSLSSISSLNTNVSASTSPLASQDGHFPQRFSAPLPSPSQTTQAQHYFASLQMQAQQAPPQPSPQQASFMGQRGGQGGMPETAPFLNNLNLVAEAAKRAQMACLMRDFGECEL</sequence>
<protein>
    <submittedName>
        <fullName evidence="2">Uncharacterized protein</fullName>
    </submittedName>
</protein>
<feature type="compositionally biased region" description="Basic and acidic residues" evidence="1">
    <location>
        <begin position="1"/>
        <end position="14"/>
    </location>
</feature>
<feature type="region of interest" description="Disordered" evidence="1">
    <location>
        <begin position="1"/>
        <end position="116"/>
    </location>
</feature>
<gene>
    <name evidence="2" type="ORF">KVT40_008563</name>
</gene>
<dbReference type="EMBL" id="JAESVG020000010">
    <property type="protein sequence ID" value="KAG8623587.1"/>
    <property type="molecule type" value="Genomic_DNA"/>
</dbReference>
<evidence type="ECO:0000313" key="3">
    <source>
        <dbReference type="Proteomes" id="UP000809789"/>
    </source>
</evidence>
<comment type="caution">
    <text evidence="2">The sequence shown here is derived from an EMBL/GenBank/DDBJ whole genome shotgun (WGS) entry which is preliminary data.</text>
</comment>
<feature type="compositionally biased region" description="Low complexity" evidence="1">
    <location>
        <begin position="88"/>
        <end position="107"/>
    </location>
</feature>